<dbReference type="GO" id="GO:0016082">
    <property type="term" value="P:synaptic vesicle priming"/>
    <property type="evidence" value="ECO:0007669"/>
    <property type="project" value="TreeGrafter"/>
</dbReference>
<dbReference type="PANTHER" id="PTHR10480:SF2">
    <property type="entry name" value="PROTEIN UNC-13 HOMOLOG C"/>
    <property type="match status" value="1"/>
</dbReference>
<dbReference type="Proteomes" id="UP000287033">
    <property type="component" value="Unassembled WGS sequence"/>
</dbReference>
<accession>A0A401SS54</accession>
<dbReference type="OrthoDB" id="10053234at2759"/>
<dbReference type="AlphaFoldDB" id="A0A401SS54"/>
<name>A0A401SS54_CHIPU</name>
<dbReference type="STRING" id="137246.A0A401SS54"/>
<dbReference type="InterPro" id="IPR027080">
    <property type="entry name" value="Unc-13"/>
</dbReference>
<dbReference type="GO" id="GO:0016081">
    <property type="term" value="P:synaptic vesicle docking"/>
    <property type="evidence" value="ECO:0007669"/>
    <property type="project" value="TreeGrafter"/>
</dbReference>
<protein>
    <submittedName>
        <fullName evidence="2">Uncharacterized protein</fullName>
    </submittedName>
</protein>
<evidence type="ECO:0000256" key="1">
    <source>
        <dbReference type="SAM" id="MobiDB-lite"/>
    </source>
</evidence>
<comment type="caution">
    <text evidence="2">The sequence shown here is derived from an EMBL/GenBank/DDBJ whole genome shotgun (WGS) entry which is preliminary data.</text>
</comment>
<feature type="region of interest" description="Disordered" evidence="1">
    <location>
        <begin position="1"/>
        <end position="20"/>
    </location>
</feature>
<dbReference type="GO" id="GO:0005516">
    <property type="term" value="F:calmodulin binding"/>
    <property type="evidence" value="ECO:0007669"/>
    <property type="project" value="TreeGrafter"/>
</dbReference>
<feature type="region of interest" description="Disordered" evidence="1">
    <location>
        <begin position="767"/>
        <end position="822"/>
    </location>
</feature>
<dbReference type="GO" id="GO:0019992">
    <property type="term" value="F:diacylglycerol binding"/>
    <property type="evidence" value="ECO:0007669"/>
    <property type="project" value="InterPro"/>
</dbReference>
<dbReference type="OMA" id="ENEMDYV"/>
<dbReference type="GO" id="GO:0098831">
    <property type="term" value="C:presynaptic active zone cytoplasmic component"/>
    <property type="evidence" value="ECO:0007669"/>
    <property type="project" value="TreeGrafter"/>
</dbReference>
<proteinExistence type="predicted"/>
<dbReference type="GO" id="GO:0042734">
    <property type="term" value="C:presynaptic membrane"/>
    <property type="evidence" value="ECO:0007669"/>
    <property type="project" value="TreeGrafter"/>
</dbReference>
<dbReference type="GO" id="GO:0035249">
    <property type="term" value="P:synaptic transmission, glutamatergic"/>
    <property type="evidence" value="ECO:0007669"/>
    <property type="project" value="TreeGrafter"/>
</dbReference>
<dbReference type="GO" id="GO:0061789">
    <property type="term" value="P:dense core granule priming"/>
    <property type="evidence" value="ECO:0007669"/>
    <property type="project" value="TreeGrafter"/>
</dbReference>
<keyword evidence="3" id="KW-1185">Reference proteome</keyword>
<dbReference type="PANTHER" id="PTHR10480">
    <property type="entry name" value="PROTEIN UNC-13 HOMOLOG"/>
    <property type="match status" value="1"/>
</dbReference>
<dbReference type="Gene3D" id="3.30.70.1820">
    <property type="entry name" value="L1 transposable element, RRM domain"/>
    <property type="match status" value="1"/>
</dbReference>
<dbReference type="EMBL" id="BEZZ01000495">
    <property type="protein sequence ID" value="GCC33218.1"/>
    <property type="molecule type" value="Genomic_DNA"/>
</dbReference>
<dbReference type="GO" id="GO:0030672">
    <property type="term" value="C:synaptic vesicle membrane"/>
    <property type="evidence" value="ECO:0007669"/>
    <property type="project" value="TreeGrafter"/>
</dbReference>
<evidence type="ECO:0000313" key="2">
    <source>
        <dbReference type="EMBL" id="GCC33218.1"/>
    </source>
</evidence>
<dbReference type="GO" id="GO:0043195">
    <property type="term" value="C:terminal bouton"/>
    <property type="evidence" value="ECO:0007669"/>
    <property type="project" value="TreeGrafter"/>
</dbReference>
<dbReference type="GO" id="GO:0099525">
    <property type="term" value="P:presynaptic dense core vesicle exocytosis"/>
    <property type="evidence" value="ECO:0007669"/>
    <property type="project" value="TreeGrafter"/>
</dbReference>
<dbReference type="GO" id="GO:0031594">
    <property type="term" value="C:neuromuscular junction"/>
    <property type="evidence" value="ECO:0007669"/>
    <property type="project" value="TreeGrafter"/>
</dbReference>
<organism evidence="2 3">
    <name type="scientific">Chiloscyllium punctatum</name>
    <name type="common">Brownbanded bambooshark</name>
    <name type="synonym">Hemiscyllium punctatum</name>
    <dbReference type="NCBI Taxonomy" id="137246"/>
    <lineage>
        <taxon>Eukaryota</taxon>
        <taxon>Metazoa</taxon>
        <taxon>Chordata</taxon>
        <taxon>Craniata</taxon>
        <taxon>Vertebrata</taxon>
        <taxon>Chondrichthyes</taxon>
        <taxon>Elasmobranchii</taxon>
        <taxon>Galeomorphii</taxon>
        <taxon>Galeoidea</taxon>
        <taxon>Orectolobiformes</taxon>
        <taxon>Hemiscylliidae</taxon>
        <taxon>Chiloscyllium</taxon>
    </lineage>
</organism>
<gene>
    <name evidence="2" type="ORF">chiPu_0011686</name>
</gene>
<reference evidence="2 3" key="1">
    <citation type="journal article" date="2018" name="Nat. Ecol. Evol.">
        <title>Shark genomes provide insights into elasmobranch evolution and the origin of vertebrates.</title>
        <authorList>
            <person name="Hara Y"/>
            <person name="Yamaguchi K"/>
            <person name="Onimaru K"/>
            <person name="Kadota M"/>
            <person name="Koyanagi M"/>
            <person name="Keeley SD"/>
            <person name="Tatsumi K"/>
            <person name="Tanaka K"/>
            <person name="Motone F"/>
            <person name="Kageyama Y"/>
            <person name="Nozu R"/>
            <person name="Adachi N"/>
            <person name="Nishimura O"/>
            <person name="Nakagawa R"/>
            <person name="Tanegashima C"/>
            <person name="Kiyatake I"/>
            <person name="Matsumoto R"/>
            <person name="Murakumo K"/>
            <person name="Nishida K"/>
            <person name="Terakita A"/>
            <person name="Kuratani S"/>
            <person name="Sato K"/>
            <person name="Hyodo S Kuraku.S."/>
        </authorList>
    </citation>
    <scope>NUCLEOTIDE SEQUENCE [LARGE SCALE GENOMIC DNA]</scope>
</reference>
<feature type="compositionally biased region" description="Polar residues" evidence="1">
    <location>
        <begin position="806"/>
        <end position="817"/>
    </location>
</feature>
<dbReference type="GO" id="GO:0017075">
    <property type="term" value="F:syntaxin-1 binding"/>
    <property type="evidence" value="ECO:0007669"/>
    <property type="project" value="TreeGrafter"/>
</dbReference>
<feature type="region of interest" description="Disordered" evidence="1">
    <location>
        <begin position="286"/>
        <end position="317"/>
    </location>
</feature>
<evidence type="ECO:0000313" key="3">
    <source>
        <dbReference type="Proteomes" id="UP000287033"/>
    </source>
</evidence>
<sequence length="865" mass="98472">MPVRRNRKSVSSLAASDGSSDQDRTLLRLGALRKLRKWKKSQECISSDTEMSTWKKSLGFRSKSLDRTGRLQQKSGLEPAFSSTGCISQTHDVMEMIFKELQGISQIETELCELRGHVNALKESIDEISSSVEVVQTEIEQLRSGFVQSRRETRDIHDYIRQMNYQGNNVSLRFINVPEELHENTENIIYGIIEEKLGLTDARKTVQIELVHRLGQQRDCANAKPRPILVYFDSPQNRDLILKKCYKLKGSGIGISTEIFSDVKDRKEFSLPSKSQTYESMIMKLATTEEEPRGDGLTSPELSDKDQEEDQNNHSFELSSKTVFEKVSIASKLGPESHNIVNIDRTVVCSSYSDSTQLCTDDSLHSSPFEETQKQMEPYYNEVAPSWLQNDYTTTKLSRSESDFSKLCQSISYSEDFTDNQYFIRADGASVVSSSERDIWLRGKEEAAATWANNVGTQQYDYEDQHYMEQNEVENTENADSGMSNGMLCVSGDRSHYSDSQLSLQGDLSPWKEWQHLEQGTDSGLDTSQHVFTSELNSPSEQNVLDYTTDFDANYQAVGQGYEEEMFDTTLDTSECSGFDREPQNQWESTYDPYRDSYPSDNYQYQNRYSLRCRSQSELPSDTDSMEVPAKSWHSRLSIDLSDTGFSFQKFGSSLQRAKSALEVVWNKMDSRSTQSLSEDGKRGSFMGRFRTLSQSTADESCTTLDSDLYYEPYYYRAEEDENSEQAGENEMDYVEVMEEVLAKLENKTFPKSSDEQVLSPECLEEFTAPDLQGDSYEIPYETSNDEEREPPAVISAEPEQDEHQSVSGESETQTISEECPEVPKKVKIRPTFKQAACKAYRQQVAEMEERILSAGTCAKCLEIN</sequence>
<feature type="compositionally biased region" description="Low complexity" evidence="1">
    <location>
        <begin position="9"/>
        <end position="19"/>
    </location>
</feature>